<comment type="caution">
    <text evidence="2">The sequence shown here is derived from an EMBL/GenBank/DDBJ whole genome shotgun (WGS) entry which is preliminary data.</text>
</comment>
<dbReference type="GO" id="GO:0003676">
    <property type="term" value="F:nucleic acid binding"/>
    <property type="evidence" value="ECO:0007669"/>
    <property type="project" value="InterPro"/>
</dbReference>
<protein>
    <recommendedName>
        <fullName evidence="1">RNase H type-1 domain-containing protein</fullName>
    </recommendedName>
</protein>
<dbReference type="AlphaFoldDB" id="A0A8K1D9L3"/>
<keyword evidence="3" id="KW-1185">Reference proteome</keyword>
<accession>A0A8K1D9L3</accession>
<name>A0A8K1D9L3_9PASS</name>
<dbReference type="EMBL" id="SWJQ01002345">
    <property type="protein sequence ID" value="TRZ06604.1"/>
    <property type="molecule type" value="Genomic_DNA"/>
</dbReference>
<dbReference type="PROSITE" id="PS50879">
    <property type="entry name" value="RNASE_H_1"/>
    <property type="match status" value="1"/>
</dbReference>
<sequence length="165" mass="18753">MLKYQALLLEQDDVTLKTTSVVNPDMFLSSTLIDNEPEHDCLQTIEEVYSSRHDLKDMLLENPDWELFTDGSSFMKNDKRMAGYAVTTQDKVIEAKALPACVSSQKAKLIALMRTLDLSKGKKVNIWTDSKYAFSVVHTNGEIWREALCTLKVIKSNMLNKYLPS</sequence>
<dbReference type="Gene3D" id="3.30.420.10">
    <property type="entry name" value="Ribonuclease H-like superfamily/Ribonuclease H"/>
    <property type="match status" value="1"/>
</dbReference>
<dbReference type="Proteomes" id="UP000796761">
    <property type="component" value="Unassembled WGS sequence"/>
</dbReference>
<dbReference type="InterPro" id="IPR012337">
    <property type="entry name" value="RNaseH-like_sf"/>
</dbReference>
<feature type="domain" description="RNase H type-1" evidence="1">
    <location>
        <begin position="61"/>
        <end position="165"/>
    </location>
</feature>
<organism evidence="2 3">
    <name type="scientific">Zosterops borbonicus</name>
    <dbReference type="NCBI Taxonomy" id="364589"/>
    <lineage>
        <taxon>Eukaryota</taxon>
        <taxon>Metazoa</taxon>
        <taxon>Chordata</taxon>
        <taxon>Craniata</taxon>
        <taxon>Vertebrata</taxon>
        <taxon>Euteleostomi</taxon>
        <taxon>Archelosauria</taxon>
        <taxon>Archosauria</taxon>
        <taxon>Dinosauria</taxon>
        <taxon>Saurischia</taxon>
        <taxon>Theropoda</taxon>
        <taxon>Coelurosauria</taxon>
        <taxon>Aves</taxon>
        <taxon>Neognathae</taxon>
        <taxon>Neoaves</taxon>
        <taxon>Telluraves</taxon>
        <taxon>Australaves</taxon>
        <taxon>Passeriformes</taxon>
        <taxon>Sylvioidea</taxon>
        <taxon>Zosteropidae</taxon>
        <taxon>Zosterops</taxon>
    </lineage>
</organism>
<dbReference type="GO" id="GO:0004523">
    <property type="term" value="F:RNA-DNA hybrid ribonuclease activity"/>
    <property type="evidence" value="ECO:0007669"/>
    <property type="project" value="InterPro"/>
</dbReference>
<dbReference type="InterPro" id="IPR036397">
    <property type="entry name" value="RNaseH_sf"/>
</dbReference>
<dbReference type="SUPFAM" id="SSF53098">
    <property type="entry name" value="Ribonuclease H-like"/>
    <property type="match status" value="1"/>
</dbReference>
<evidence type="ECO:0000259" key="1">
    <source>
        <dbReference type="PROSITE" id="PS50879"/>
    </source>
</evidence>
<dbReference type="Pfam" id="PF00075">
    <property type="entry name" value="RNase_H"/>
    <property type="match status" value="1"/>
</dbReference>
<reference evidence="2" key="1">
    <citation type="submission" date="2019-04" db="EMBL/GenBank/DDBJ databases">
        <title>Genome assembly of Zosterops borbonicus 15179.</title>
        <authorList>
            <person name="Leroy T."/>
            <person name="Anselmetti Y."/>
            <person name="Tilak M.-K."/>
            <person name="Nabholz B."/>
        </authorList>
    </citation>
    <scope>NUCLEOTIDE SEQUENCE</scope>
    <source>
        <strain evidence="2">HGM_15179</strain>
        <tissue evidence="2">Muscle</tissue>
    </source>
</reference>
<dbReference type="InterPro" id="IPR002156">
    <property type="entry name" value="RNaseH_domain"/>
</dbReference>
<evidence type="ECO:0000313" key="2">
    <source>
        <dbReference type="EMBL" id="TRZ06604.1"/>
    </source>
</evidence>
<gene>
    <name evidence="2" type="ORF">HGM15179_020503</name>
</gene>
<proteinExistence type="predicted"/>
<evidence type="ECO:0000313" key="3">
    <source>
        <dbReference type="Proteomes" id="UP000796761"/>
    </source>
</evidence>
<dbReference type="OrthoDB" id="9395889at2759"/>